<accession>A0AAP2G498</accession>
<proteinExistence type="predicted"/>
<dbReference type="AlphaFoldDB" id="A0AAP2G498"/>
<dbReference type="EMBL" id="JADQAZ010000002">
    <property type="protein sequence ID" value="MBT0958075.1"/>
    <property type="molecule type" value="Genomic_DNA"/>
</dbReference>
<comment type="caution">
    <text evidence="1">The sequence shown here is derived from an EMBL/GenBank/DDBJ whole genome shotgun (WGS) entry which is preliminary data.</text>
</comment>
<dbReference type="Proteomes" id="UP001315686">
    <property type="component" value="Unassembled WGS sequence"/>
</dbReference>
<keyword evidence="2" id="KW-1185">Reference proteome</keyword>
<sequence length="283" mass="31176">MKLLVLGDSHTASIKFGWDEIKSAHPGKELSFFALPGERIRRLVVREGRLVMSEKAPMGNRAKFEAEFPAGYIDLQDYDAVLLVGLIENMHSLILSNAETDLPMQAAQPAQSEGLLSKLRRGRGTAAGRPIGTRAMFEAAWADIFQTSKLETLLRRLDKMPPTRCFLTINPHVTEKITSISKTMGPAYRRAAKEQAAVEVLSQIAAQGLARNLPEGVELIAQPEETVVSGCMTGSRFTSGAEKYYGEGETFGKKDIYHANRAYGILILEEFFARLAADEGRDT</sequence>
<evidence type="ECO:0000313" key="2">
    <source>
        <dbReference type="Proteomes" id="UP001315686"/>
    </source>
</evidence>
<dbReference type="RefSeq" id="WP_327794291.1">
    <property type="nucleotide sequence ID" value="NZ_JADQAZ010000002.1"/>
</dbReference>
<gene>
    <name evidence="1" type="ORF">IV417_11815</name>
</gene>
<protein>
    <submittedName>
        <fullName evidence="1">Uncharacterized protein</fullName>
    </submittedName>
</protein>
<reference evidence="1 2" key="1">
    <citation type="journal article" date="2021" name="Arch. Microbiol.">
        <title>Harenicola maris gen. nov., sp. nov. isolated from the Sea of Japan shallow sediments.</title>
        <authorList>
            <person name="Romanenko L.A."/>
            <person name="Kurilenko V.V."/>
            <person name="Chernysheva N.Y."/>
            <person name="Tekutyeva L.A."/>
            <person name="Velansky P.V."/>
            <person name="Svetashev V.I."/>
            <person name="Isaeva M.P."/>
        </authorList>
    </citation>
    <scope>NUCLEOTIDE SEQUENCE [LARGE SCALE GENOMIC DNA]</scope>
    <source>
        <strain evidence="1 2">KMM 3653</strain>
    </source>
</reference>
<organism evidence="1 2">
    <name type="scientific">Harenicola maris</name>
    <dbReference type="NCBI Taxonomy" id="2841044"/>
    <lineage>
        <taxon>Bacteria</taxon>
        <taxon>Pseudomonadati</taxon>
        <taxon>Pseudomonadota</taxon>
        <taxon>Alphaproteobacteria</taxon>
        <taxon>Rhodobacterales</taxon>
        <taxon>Paracoccaceae</taxon>
        <taxon>Harenicola</taxon>
    </lineage>
</organism>
<name>A0AAP2G498_9RHOB</name>
<evidence type="ECO:0000313" key="1">
    <source>
        <dbReference type="EMBL" id="MBT0958075.1"/>
    </source>
</evidence>